<feature type="domain" description="EF-hand" evidence="4">
    <location>
        <begin position="107"/>
        <end position="142"/>
    </location>
</feature>
<keyword evidence="1" id="KW-0479">Metal-binding</keyword>
<evidence type="ECO:0000256" key="3">
    <source>
        <dbReference type="ARBA" id="ARBA00022837"/>
    </source>
</evidence>
<dbReference type="InterPro" id="IPR011992">
    <property type="entry name" value="EF-hand-dom_pair"/>
</dbReference>
<dbReference type="Proteomes" id="UP000594454">
    <property type="component" value="Chromosome 4"/>
</dbReference>
<dbReference type="CDD" id="cd00051">
    <property type="entry name" value="EFh"/>
    <property type="match status" value="1"/>
</dbReference>
<dbReference type="OMA" id="DDMANNK"/>
<dbReference type="Pfam" id="PF13499">
    <property type="entry name" value="EF-hand_7"/>
    <property type="match status" value="1"/>
</dbReference>
<accession>A0A7R8YVP5</accession>
<dbReference type="PANTHER" id="PTHR45942">
    <property type="entry name" value="PROTEIN PHOSPATASE 3 REGULATORY SUBUNIT B ALPHA ISOFORM TYPE 1"/>
    <property type="match status" value="1"/>
</dbReference>
<protein>
    <recommendedName>
        <fullName evidence="4">EF-hand domain-containing protein</fullName>
    </recommendedName>
</protein>
<reference evidence="5 6" key="1">
    <citation type="submission" date="2020-11" db="EMBL/GenBank/DDBJ databases">
        <authorList>
            <person name="Wallbank WR R."/>
            <person name="Pardo Diaz C."/>
            <person name="Kozak K."/>
            <person name="Martin S."/>
            <person name="Jiggins C."/>
            <person name="Moest M."/>
            <person name="Warren A I."/>
            <person name="Generalovic N T."/>
            <person name="Byers J.R.P. K."/>
            <person name="Montejo-Kovacevich G."/>
            <person name="Yen C E."/>
        </authorList>
    </citation>
    <scope>NUCLEOTIDE SEQUENCE [LARGE SCALE GENOMIC DNA]</scope>
</reference>
<gene>
    <name evidence="5" type="ORF">HERILL_LOCUS9775</name>
</gene>
<dbReference type="OrthoDB" id="191686at2759"/>
<dbReference type="EMBL" id="LR899012">
    <property type="protein sequence ID" value="CAD7087047.1"/>
    <property type="molecule type" value="Genomic_DNA"/>
</dbReference>
<keyword evidence="6" id="KW-1185">Reference proteome</keyword>
<dbReference type="InParanoid" id="A0A7R8YVP5"/>
<evidence type="ECO:0000259" key="4">
    <source>
        <dbReference type="PROSITE" id="PS50222"/>
    </source>
</evidence>
<evidence type="ECO:0000313" key="5">
    <source>
        <dbReference type="EMBL" id="CAD7087047.1"/>
    </source>
</evidence>
<evidence type="ECO:0000256" key="1">
    <source>
        <dbReference type="ARBA" id="ARBA00022723"/>
    </source>
</evidence>
<dbReference type="SUPFAM" id="SSF47473">
    <property type="entry name" value="EF-hand"/>
    <property type="match status" value="1"/>
</dbReference>
<dbReference type="InterPro" id="IPR018247">
    <property type="entry name" value="EF_Hand_1_Ca_BS"/>
</dbReference>
<evidence type="ECO:0000313" key="6">
    <source>
        <dbReference type="Proteomes" id="UP000594454"/>
    </source>
</evidence>
<dbReference type="Gene3D" id="1.10.238.10">
    <property type="entry name" value="EF-hand"/>
    <property type="match status" value="1"/>
</dbReference>
<proteinExistence type="predicted"/>
<dbReference type="GO" id="GO:0005509">
    <property type="term" value="F:calcium ion binding"/>
    <property type="evidence" value="ECO:0007669"/>
    <property type="project" value="InterPro"/>
</dbReference>
<keyword evidence="2" id="KW-0677">Repeat</keyword>
<sequence length="205" mass="24144">MKIDLTLDIIEHQHFHTQFYSIRKQILRTTRFDEAEVERLLMTYYKFALVSGHKRMTRAQFSTYCQTLMNLELEWIDTIITFIDPSSKNSISPEDFVYLFDVWCFSNLEEKIKFCFGVYDTSATGFLTRESLRKACKDMVHGSTPEDTEELTQEYIDFLLRKFDLDRDGKISFEDYSRTVVKTPLLAEFLGQVYPDLSTIHAIFG</sequence>
<organism evidence="5 6">
    <name type="scientific">Hermetia illucens</name>
    <name type="common">Black soldier fly</name>
    <dbReference type="NCBI Taxonomy" id="343691"/>
    <lineage>
        <taxon>Eukaryota</taxon>
        <taxon>Metazoa</taxon>
        <taxon>Ecdysozoa</taxon>
        <taxon>Arthropoda</taxon>
        <taxon>Hexapoda</taxon>
        <taxon>Insecta</taxon>
        <taxon>Pterygota</taxon>
        <taxon>Neoptera</taxon>
        <taxon>Endopterygota</taxon>
        <taxon>Diptera</taxon>
        <taxon>Brachycera</taxon>
        <taxon>Stratiomyomorpha</taxon>
        <taxon>Stratiomyidae</taxon>
        <taxon>Hermetiinae</taxon>
        <taxon>Hermetia</taxon>
    </lineage>
</organism>
<evidence type="ECO:0000256" key="2">
    <source>
        <dbReference type="ARBA" id="ARBA00022737"/>
    </source>
</evidence>
<dbReference type="PROSITE" id="PS00018">
    <property type="entry name" value="EF_HAND_1"/>
    <property type="match status" value="1"/>
</dbReference>
<dbReference type="SMART" id="SM00054">
    <property type="entry name" value="EFh"/>
    <property type="match status" value="2"/>
</dbReference>
<feature type="domain" description="EF-hand" evidence="4">
    <location>
        <begin position="151"/>
        <end position="186"/>
    </location>
</feature>
<name>A0A7R8YVP5_HERIL</name>
<dbReference type="AlphaFoldDB" id="A0A7R8YVP5"/>
<dbReference type="InterPro" id="IPR002048">
    <property type="entry name" value="EF_hand_dom"/>
</dbReference>
<dbReference type="PROSITE" id="PS50222">
    <property type="entry name" value="EF_HAND_2"/>
    <property type="match status" value="2"/>
</dbReference>
<keyword evidence="3" id="KW-0106">Calcium</keyword>